<feature type="compositionally biased region" description="Low complexity" evidence="5">
    <location>
        <begin position="14"/>
        <end position="26"/>
    </location>
</feature>
<accession>A0A8U8B267</accession>
<dbReference type="PROSITE" id="PS51257">
    <property type="entry name" value="PROKAR_LIPOPROTEIN"/>
    <property type="match status" value="1"/>
</dbReference>
<organism evidence="7 8">
    <name type="scientific">Geospiza parvula</name>
    <name type="common">Small tree-finch</name>
    <name type="synonym">Camarhynchus parvulus</name>
    <dbReference type="NCBI Taxonomy" id="87175"/>
    <lineage>
        <taxon>Eukaryota</taxon>
        <taxon>Metazoa</taxon>
        <taxon>Chordata</taxon>
        <taxon>Craniata</taxon>
        <taxon>Vertebrata</taxon>
        <taxon>Euteleostomi</taxon>
        <taxon>Archelosauria</taxon>
        <taxon>Archosauria</taxon>
        <taxon>Dinosauria</taxon>
        <taxon>Saurischia</taxon>
        <taxon>Theropoda</taxon>
        <taxon>Coelurosauria</taxon>
        <taxon>Aves</taxon>
        <taxon>Neognathae</taxon>
        <taxon>Neoaves</taxon>
        <taxon>Telluraves</taxon>
        <taxon>Australaves</taxon>
        <taxon>Passeriformes</taxon>
        <taxon>Thraupidae</taxon>
        <taxon>Camarhynchus</taxon>
    </lineage>
</organism>
<dbReference type="AlphaFoldDB" id="A0A8U8B267"/>
<dbReference type="PANTHER" id="PTHR12080">
    <property type="entry name" value="SIGNALING LYMPHOCYTIC ACTIVATION MOLECULE"/>
    <property type="match status" value="1"/>
</dbReference>
<comment type="subcellular location">
    <subcellularLocation>
        <location evidence="1">Membrane</location>
    </subcellularLocation>
</comment>
<evidence type="ECO:0000256" key="1">
    <source>
        <dbReference type="ARBA" id="ARBA00004370"/>
    </source>
</evidence>
<evidence type="ECO:0000313" key="8">
    <source>
        <dbReference type="Proteomes" id="UP000694382"/>
    </source>
</evidence>
<keyword evidence="6" id="KW-0812">Transmembrane</keyword>
<dbReference type="PANTHER" id="PTHR12080:SF121">
    <property type="entry name" value="IG-LIKE DOMAIN-CONTAINING PROTEIN-RELATED"/>
    <property type="match status" value="1"/>
</dbReference>
<reference evidence="7" key="1">
    <citation type="submission" date="2020-02" db="EMBL/GenBank/DDBJ databases">
        <authorList>
            <person name="Enbody D E."/>
            <person name="Pettersson E M."/>
        </authorList>
    </citation>
    <scope>NUCLEOTIDE SEQUENCE [LARGE SCALE GENOMIC DNA]</scope>
</reference>
<name>A0A8U8B267_GEOPR</name>
<evidence type="ECO:0000256" key="6">
    <source>
        <dbReference type="SAM" id="Phobius"/>
    </source>
</evidence>
<feature type="region of interest" description="Disordered" evidence="5">
    <location>
        <begin position="1"/>
        <end position="26"/>
    </location>
</feature>
<evidence type="ECO:0000256" key="4">
    <source>
        <dbReference type="ARBA" id="ARBA00023180"/>
    </source>
</evidence>
<proteinExistence type="predicted"/>
<evidence type="ECO:0000256" key="2">
    <source>
        <dbReference type="ARBA" id="ARBA00022729"/>
    </source>
</evidence>
<dbReference type="Gene3D" id="2.60.40.10">
    <property type="entry name" value="Immunoglobulins"/>
    <property type="match status" value="2"/>
</dbReference>
<dbReference type="InterPro" id="IPR013783">
    <property type="entry name" value="Ig-like_fold"/>
</dbReference>
<keyword evidence="6" id="KW-1133">Transmembrane helix</keyword>
<dbReference type="InterPro" id="IPR015631">
    <property type="entry name" value="CD2/SLAM_rcpt"/>
</dbReference>
<reference evidence="7" key="3">
    <citation type="submission" date="2025-09" db="UniProtKB">
        <authorList>
            <consortium name="Ensembl"/>
        </authorList>
    </citation>
    <scope>IDENTIFICATION</scope>
</reference>
<dbReference type="Proteomes" id="UP000694382">
    <property type="component" value="Chromosome 25"/>
</dbReference>
<sequence length="628" mass="67169">MSPKCPQLSPNPISVSQSCSSGSSGQVDGALGGSVLLSPALPSHQTIPKMFPNCPQMSPAVPKMSQTVPKPHFSVAELLFGQFRAGEHCPGWLCPAGTANKEVPRCPQMSPDVPKPRFCVAELLFSQSWAAEGCPGWLCPAVTSNKEVPRCPQMSPAVPKMSQTVPKPRFCVAELLFGQFWAGEPCPGWLCPAVTSNKEVPRCPQMSPDVPKHPQNVPSCPQAPFLCRRAAVRAVPRPAPPGERCPGRLCPAVTANKEVPRCPQMSPDVPKHPQNVPSCPQAPFLCRRAALRAVPRPAPPGERCPGRLCPAVTANKEVPRCPQMSPDVPKMSPAVPKPRFCVAELLFGQSRAPPRQVNGVLGGSVLLSPALLPNQTVKEIEWSFSGGSGATIQVAEVGPAGLERPDPRDRFGRRLELVNGTALRLRGLQSGDSGVFGARIKLQPALVEDQAFNLSVYEAVPSPRTRSQLLASTLEWCNLTLQCQGSGRGAVNVTWRRDSLTWGQLGPGRHQLSPDGTTLRVALPPAATNATYACTVSNPADHKVALFDLQSLCQGGGGPSAFSTSGYVVLSLILVAVSLGGAFWCWRVNSRRRPRQVGNTTNPKSPNPRFPKSPNPQFPKSPNPQIPN</sequence>
<reference evidence="7" key="2">
    <citation type="submission" date="2025-08" db="UniProtKB">
        <authorList>
            <consortium name="Ensembl"/>
        </authorList>
    </citation>
    <scope>IDENTIFICATION</scope>
</reference>
<keyword evidence="2" id="KW-0732">Signal</keyword>
<keyword evidence="3 6" id="KW-0472">Membrane</keyword>
<dbReference type="GO" id="GO:0016020">
    <property type="term" value="C:membrane"/>
    <property type="evidence" value="ECO:0007669"/>
    <property type="project" value="UniProtKB-SubCell"/>
</dbReference>
<dbReference type="CDD" id="cd00096">
    <property type="entry name" value="Ig"/>
    <property type="match status" value="1"/>
</dbReference>
<dbReference type="SUPFAM" id="SSF48726">
    <property type="entry name" value="Immunoglobulin"/>
    <property type="match status" value="1"/>
</dbReference>
<protein>
    <submittedName>
        <fullName evidence="7">Uncharacterized protein</fullName>
    </submittedName>
</protein>
<dbReference type="InterPro" id="IPR036179">
    <property type="entry name" value="Ig-like_dom_sf"/>
</dbReference>
<dbReference type="Ensembl" id="ENSCPVT00000028228.1">
    <property type="protein sequence ID" value="ENSCPVP00000026353.1"/>
    <property type="gene ID" value="ENSCPVG00000006605.2"/>
</dbReference>
<feature type="region of interest" description="Disordered" evidence="5">
    <location>
        <begin position="594"/>
        <end position="628"/>
    </location>
</feature>
<keyword evidence="8" id="KW-1185">Reference proteome</keyword>
<evidence type="ECO:0000313" key="7">
    <source>
        <dbReference type="Ensembl" id="ENSCPVP00000026353.1"/>
    </source>
</evidence>
<evidence type="ECO:0000256" key="5">
    <source>
        <dbReference type="SAM" id="MobiDB-lite"/>
    </source>
</evidence>
<feature type="compositionally biased region" description="Pro residues" evidence="5">
    <location>
        <begin position="605"/>
        <end position="628"/>
    </location>
</feature>
<dbReference type="InterPro" id="IPR007110">
    <property type="entry name" value="Ig-like_dom"/>
</dbReference>
<keyword evidence="4" id="KW-0325">Glycoprotein</keyword>
<evidence type="ECO:0000256" key="3">
    <source>
        <dbReference type="ARBA" id="ARBA00023136"/>
    </source>
</evidence>
<dbReference type="PROSITE" id="PS50835">
    <property type="entry name" value="IG_LIKE"/>
    <property type="match status" value="1"/>
</dbReference>
<feature type="transmembrane region" description="Helical" evidence="6">
    <location>
        <begin position="567"/>
        <end position="586"/>
    </location>
</feature>